<name>A0AAE3XFR1_9DEIO</name>
<sequence>MGRWERCNFPPAGGRQHAGNSMSSNSVMSGDDRHAKGAVVLHGATWADRRIAQASHVREYRGFRVFNLRVEDARGQNLSDSSGPSRDVDNRDEGKPRVRNICGAKGGISTDCTANRPWLLIGRHLHFGGRKLWLTWEAPGNSSPSFFRDWRPGVGAAESRFKQVKMRLRIEPCRLVHPGRKLPSVKGHAAGMTGNICEDLRTAVPSTRTRRVGPQNVSIRTRVTPPQDVVKSAPATDSDHRIRQLESQASPTPLDWYATSPQQLSMRGYEWTFPSP</sequence>
<feature type="region of interest" description="Disordered" evidence="1">
    <location>
        <begin position="226"/>
        <end position="255"/>
    </location>
</feature>
<reference evidence="2" key="1">
    <citation type="submission" date="2023-07" db="EMBL/GenBank/DDBJ databases">
        <title>Sorghum-associated microbial communities from plants grown in Nebraska, USA.</title>
        <authorList>
            <person name="Schachtman D."/>
        </authorList>
    </citation>
    <scope>NUCLEOTIDE SEQUENCE</scope>
    <source>
        <strain evidence="2">BE330</strain>
    </source>
</reference>
<evidence type="ECO:0000256" key="1">
    <source>
        <dbReference type="SAM" id="MobiDB-lite"/>
    </source>
</evidence>
<feature type="region of interest" description="Disordered" evidence="1">
    <location>
        <begin position="1"/>
        <end position="31"/>
    </location>
</feature>
<evidence type="ECO:0000313" key="3">
    <source>
        <dbReference type="Proteomes" id="UP001185331"/>
    </source>
</evidence>
<dbReference type="AlphaFoldDB" id="A0AAE3XFR1"/>
<feature type="compositionally biased region" description="Low complexity" evidence="1">
    <location>
        <begin position="19"/>
        <end position="29"/>
    </location>
</feature>
<dbReference type="EMBL" id="JAVDQK010000028">
    <property type="protein sequence ID" value="MDR6221280.1"/>
    <property type="molecule type" value="Genomic_DNA"/>
</dbReference>
<feature type="region of interest" description="Disordered" evidence="1">
    <location>
        <begin position="75"/>
        <end position="98"/>
    </location>
</feature>
<organism evidence="2 3">
    <name type="scientific">Deinococcus soli</name>
    <name type="common">ex Cha et al. 2016</name>
    <dbReference type="NCBI Taxonomy" id="1309411"/>
    <lineage>
        <taxon>Bacteria</taxon>
        <taxon>Thermotogati</taxon>
        <taxon>Deinococcota</taxon>
        <taxon>Deinococci</taxon>
        <taxon>Deinococcales</taxon>
        <taxon>Deinococcaceae</taxon>
        <taxon>Deinococcus</taxon>
    </lineage>
</organism>
<feature type="compositionally biased region" description="Basic and acidic residues" evidence="1">
    <location>
        <begin position="86"/>
        <end position="96"/>
    </location>
</feature>
<accession>A0AAE3XFR1</accession>
<evidence type="ECO:0000313" key="2">
    <source>
        <dbReference type="EMBL" id="MDR6221280.1"/>
    </source>
</evidence>
<protein>
    <submittedName>
        <fullName evidence="2">Uncharacterized protein</fullName>
    </submittedName>
</protein>
<comment type="caution">
    <text evidence="2">The sequence shown here is derived from an EMBL/GenBank/DDBJ whole genome shotgun (WGS) entry which is preliminary data.</text>
</comment>
<proteinExistence type="predicted"/>
<gene>
    <name evidence="2" type="ORF">J2Y00_004912</name>
</gene>
<dbReference type="Proteomes" id="UP001185331">
    <property type="component" value="Unassembled WGS sequence"/>
</dbReference>